<keyword evidence="2" id="KW-0968">Cytoplasmic vesicle</keyword>
<dbReference type="PANTHER" id="PTHR11141">
    <property type="entry name" value="PROTEIN TRANSPORT PROTEIN SEC23"/>
    <property type="match status" value="1"/>
</dbReference>
<evidence type="ECO:0000313" key="5">
    <source>
        <dbReference type="Proteomes" id="UP001214576"/>
    </source>
</evidence>
<evidence type="ECO:0000313" key="4">
    <source>
        <dbReference type="EMBL" id="KAI4548975.1"/>
    </source>
</evidence>
<dbReference type="PANTHER" id="PTHR11141:SF10">
    <property type="entry name" value="PROTEIN TRANSPORT PROTEIN SEC23B"/>
    <property type="match status" value="1"/>
</dbReference>
<dbReference type="SUPFAM" id="SSF81995">
    <property type="entry name" value="beta-sandwich domain of Sec23/24"/>
    <property type="match status" value="1"/>
</dbReference>
<sequence length="267" mass="30377">MSTKSQWYQRHAGEVATVAKADATSSRRASVEFQTEWGGLLMSQPGRLRGNRGQCQGAATEAKFLHSDCGPLTGLGALMPCMRTPTVSDVFLLVLKRPTPSQTKMWTRQCLRFWVDEEQHESVENLWPGSHNDTCIYFEVVNQHNARILQGGRGSIQFVTHYQHSSTQQRIGVTTVARSRADMQSQLKHIEAAFDQEAAATLMARLGVFRAESEEGPDMLRWLDRQLIRLCQKFGQYNEEDPVSFRLSDSFSLHPQFMFHLRRSPFL</sequence>
<dbReference type="GO" id="GO:0005789">
    <property type="term" value="C:endoplasmic reticulum membrane"/>
    <property type="evidence" value="ECO:0007669"/>
    <property type="project" value="UniProtKB-SubCell"/>
</dbReference>
<keyword evidence="1 2" id="KW-0963">Cytoplasm</keyword>
<dbReference type="Gene3D" id="1.20.120.730">
    <property type="entry name" value="Sec23/Sec24 helical domain"/>
    <property type="match status" value="1"/>
</dbReference>
<dbReference type="GO" id="GO:0006886">
    <property type="term" value="P:intracellular protein transport"/>
    <property type="evidence" value="ECO:0007669"/>
    <property type="project" value="InterPro"/>
</dbReference>
<dbReference type="GO" id="GO:0030127">
    <property type="term" value="C:COPII vesicle coat"/>
    <property type="evidence" value="ECO:0007669"/>
    <property type="project" value="InterPro"/>
</dbReference>
<comment type="function">
    <text evidence="2">Component of the coat protein complex II (COPII) which promotes the formation of transport vesicles from the endoplasmic reticulum (ER). The coat has two main functions, the physical deformation of the endoplasmic reticulum membrane into vesicles and the selection of cargo molecules.</text>
</comment>
<dbReference type="EMBL" id="JAKZEL010000001">
    <property type="protein sequence ID" value="KAI4548975.1"/>
    <property type="molecule type" value="Genomic_DNA"/>
</dbReference>
<dbReference type="GO" id="GO:0090110">
    <property type="term" value="P:COPII-coated vesicle cargo loading"/>
    <property type="evidence" value="ECO:0007669"/>
    <property type="project" value="TreeGrafter"/>
</dbReference>
<keyword evidence="5" id="KW-1185">Reference proteome</keyword>
<dbReference type="InterPro" id="IPR006900">
    <property type="entry name" value="Sec23/24_helical_dom"/>
</dbReference>
<dbReference type="GO" id="GO:0005829">
    <property type="term" value="C:cytosol"/>
    <property type="evidence" value="ECO:0007669"/>
    <property type="project" value="UniProtKB-SubCell"/>
</dbReference>
<keyword evidence="2" id="KW-0813">Transport</keyword>
<keyword evidence="2" id="KW-0472">Membrane</keyword>
<keyword evidence="2" id="KW-0479">Metal-binding</keyword>
<evidence type="ECO:0000259" key="3">
    <source>
        <dbReference type="Pfam" id="PF04815"/>
    </source>
</evidence>
<evidence type="ECO:0000256" key="1">
    <source>
        <dbReference type="ARBA" id="ARBA00022490"/>
    </source>
</evidence>
<dbReference type="AlphaFoldDB" id="A0AAD4URK0"/>
<keyword evidence="2" id="KW-0862">Zinc</keyword>
<dbReference type="Pfam" id="PF04815">
    <property type="entry name" value="Sec23_helical"/>
    <property type="match status" value="1"/>
</dbReference>
<comment type="similarity">
    <text evidence="2">Belongs to the SEC23/SEC24 family. SEC23 subfamily.</text>
</comment>
<feature type="domain" description="Sec23/Sec24 helical" evidence="3">
    <location>
        <begin position="195"/>
        <end position="266"/>
    </location>
</feature>
<keyword evidence="2" id="KW-0931">ER-Golgi transport</keyword>
<dbReference type="InterPro" id="IPR037364">
    <property type="entry name" value="Sec23"/>
</dbReference>
<dbReference type="InterPro" id="IPR036175">
    <property type="entry name" value="Sec23/24_helical_dom_sf"/>
</dbReference>
<comment type="caution">
    <text evidence="4">The sequence shown here is derived from an EMBL/GenBank/DDBJ whole genome shotgun (WGS) entry which is preliminary data.</text>
</comment>
<accession>A0AAD4URK0</accession>
<name>A0AAD4URK0_OVIAM</name>
<gene>
    <name evidence="4" type="ORF">MG293_001305</name>
</gene>
<organism evidence="4 5">
    <name type="scientific">Ovis ammon polii</name>
    <dbReference type="NCBI Taxonomy" id="230172"/>
    <lineage>
        <taxon>Eukaryota</taxon>
        <taxon>Metazoa</taxon>
        <taxon>Chordata</taxon>
        <taxon>Craniata</taxon>
        <taxon>Vertebrata</taxon>
        <taxon>Euteleostomi</taxon>
        <taxon>Mammalia</taxon>
        <taxon>Eutheria</taxon>
        <taxon>Laurasiatheria</taxon>
        <taxon>Artiodactyla</taxon>
        <taxon>Ruminantia</taxon>
        <taxon>Pecora</taxon>
        <taxon>Bovidae</taxon>
        <taxon>Caprinae</taxon>
        <taxon>Ovis</taxon>
    </lineage>
</organism>
<evidence type="ECO:0000256" key="2">
    <source>
        <dbReference type="RuleBase" id="RU365030"/>
    </source>
</evidence>
<keyword evidence="2" id="KW-0256">Endoplasmic reticulum</keyword>
<reference evidence="4" key="1">
    <citation type="submission" date="2022-03" db="EMBL/GenBank/DDBJ databases">
        <title>Genomic analyses of argali, domestic sheep and their hybrids provide insights into chromosomal evolution, heterosis and genetic basis of agronomic traits.</title>
        <authorList>
            <person name="Li M."/>
        </authorList>
    </citation>
    <scope>NUCLEOTIDE SEQUENCE</scope>
    <source>
        <strain evidence="4">CAU-MHL-2022a</strain>
        <tissue evidence="4">Skin</tissue>
    </source>
</reference>
<proteinExistence type="inferred from homology"/>
<dbReference type="GO" id="GO:0046872">
    <property type="term" value="F:metal ion binding"/>
    <property type="evidence" value="ECO:0007669"/>
    <property type="project" value="UniProtKB-KW"/>
</dbReference>
<dbReference type="GO" id="GO:0070971">
    <property type="term" value="C:endoplasmic reticulum exit site"/>
    <property type="evidence" value="ECO:0007669"/>
    <property type="project" value="TreeGrafter"/>
</dbReference>
<dbReference type="Gene3D" id="2.60.40.1670">
    <property type="entry name" value="beta-sandwich domain of Sec23/24"/>
    <property type="match status" value="1"/>
</dbReference>
<dbReference type="GO" id="GO:0005096">
    <property type="term" value="F:GTPase activator activity"/>
    <property type="evidence" value="ECO:0007669"/>
    <property type="project" value="TreeGrafter"/>
</dbReference>
<dbReference type="SUPFAM" id="SSF81811">
    <property type="entry name" value="Helical domain of Sec23/24"/>
    <property type="match status" value="1"/>
</dbReference>
<protein>
    <recommendedName>
        <fullName evidence="2">Protein transport protein SEC23</fullName>
    </recommendedName>
</protein>
<dbReference type="Proteomes" id="UP001214576">
    <property type="component" value="Unassembled WGS sequence"/>
</dbReference>
<comment type="subcellular location">
    <subcellularLocation>
        <location evidence="2">Cytoplasmic vesicle</location>
        <location evidence="2">COPII-coated vesicle membrane</location>
        <topology evidence="2">Peripheral membrane protein</topology>
        <orientation evidence="2">Cytoplasmic side</orientation>
    </subcellularLocation>
    <subcellularLocation>
        <location evidence="2">Endoplasmic reticulum membrane</location>
        <topology evidence="2">Peripheral membrane protein</topology>
        <orientation evidence="2">Cytoplasmic side</orientation>
    </subcellularLocation>
    <subcellularLocation>
        <location evidence="2">Cytoplasm</location>
        <location evidence="2">Cytosol</location>
    </subcellularLocation>
</comment>
<keyword evidence="2" id="KW-0653">Protein transport</keyword>